<keyword evidence="2" id="KW-0808">Transferase</keyword>
<gene>
    <name evidence="2" type="ORF">ACFQPE_14015</name>
</gene>
<proteinExistence type="predicted"/>
<dbReference type="PANTHER" id="PTHR12133:SF1">
    <property type="entry name" value="TRNA (ADENINE(58)-N(1))-METHYLTRANSFERASE, MITOCHONDRIAL"/>
    <property type="match status" value="1"/>
</dbReference>
<evidence type="ECO:0000313" key="2">
    <source>
        <dbReference type="EMBL" id="MFC7317898.1"/>
    </source>
</evidence>
<dbReference type="PANTHER" id="PTHR12133">
    <property type="entry name" value="TRNA (ADENINE(58)-N(1))-METHYLTRANSFERASE"/>
    <property type="match status" value="1"/>
</dbReference>
<dbReference type="GeneID" id="79315419"/>
<dbReference type="Proteomes" id="UP001596547">
    <property type="component" value="Unassembled WGS sequence"/>
</dbReference>
<dbReference type="CDD" id="cd02440">
    <property type="entry name" value="AdoMet_MTases"/>
    <property type="match status" value="1"/>
</dbReference>
<dbReference type="RefSeq" id="WP_276302866.1">
    <property type="nucleotide sequence ID" value="NZ_CP119992.1"/>
</dbReference>
<dbReference type="EMBL" id="JBHTBF010000002">
    <property type="protein sequence ID" value="MFC7317898.1"/>
    <property type="molecule type" value="Genomic_DNA"/>
</dbReference>
<evidence type="ECO:0000259" key="1">
    <source>
        <dbReference type="Pfam" id="PF13649"/>
    </source>
</evidence>
<dbReference type="PROSITE" id="PS51620">
    <property type="entry name" value="SAM_TRM61"/>
    <property type="match status" value="1"/>
</dbReference>
<dbReference type="SUPFAM" id="SSF53335">
    <property type="entry name" value="S-adenosyl-L-methionine-dependent methyltransferases"/>
    <property type="match status" value="1"/>
</dbReference>
<accession>A0ABD6ABG1</accession>
<dbReference type="InterPro" id="IPR041698">
    <property type="entry name" value="Methyltransf_25"/>
</dbReference>
<dbReference type="InterPro" id="IPR029063">
    <property type="entry name" value="SAM-dependent_MTases_sf"/>
</dbReference>
<dbReference type="GO" id="GO:0008168">
    <property type="term" value="F:methyltransferase activity"/>
    <property type="evidence" value="ECO:0007669"/>
    <property type="project" value="UniProtKB-KW"/>
</dbReference>
<comment type="caution">
    <text evidence="2">The sequence shown here is derived from an EMBL/GenBank/DDBJ whole genome shotgun (WGS) entry which is preliminary data.</text>
</comment>
<keyword evidence="3" id="KW-1185">Reference proteome</keyword>
<dbReference type="GO" id="GO:0032259">
    <property type="term" value="P:methylation"/>
    <property type="evidence" value="ECO:0007669"/>
    <property type="project" value="UniProtKB-KW"/>
</dbReference>
<dbReference type="Pfam" id="PF13649">
    <property type="entry name" value="Methyltransf_25"/>
    <property type="match status" value="1"/>
</dbReference>
<dbReference type="InterPro" id="IPR014816">
    <property type="entry name" value="tRNA_MeTrfase_Gcd14"/>
</dbReference>
<keyword evidence="2" id="KW-0489">Methyltransferase</keyword>
<feature type="domain" description="Methyltransferase" evidence="1">
    <location>
        <begin position="87"/>
        <end position="176"/>
    </location>
</feature>
<dbReference type="Gene3D" id="3.40.50.150">
    <property type="entry name" value="Vaccinia Virus protein VP39"/>
    <property type="match status" value="1"/>
</dbReference>
<reference evidence="2 3" key="1">
    <citation type="journal article" date="2019" name="Int. J. Syst. Evol. Microbiol.">
        <title>The Global Catalogue of Microorganisms (GCM) 10K type strain sequencing project: providing services to taxonomists for standard genome sequencing and annotation.</title>
        <authorList>
            <consortium name="The Broad Institute Genomics Platform"/>
            <consortium name="The Broad Institute Genome Sequencing Center for Infectious Disease"/>
            <person name="Wu L."/>
            <person name="Ma J."/>
        </authorList>
    </citation>
    <scope>NUCLEOTIDE SEQUENCE [LARGE SCALE GENOMIC DNA]</scope>
    <source>
        <strain evidence="2 3">PSR21</strain>
    </source>
</reference>
<evidence type="ECO:0000313" key="3">
    <source>
        <dbReference type="Proteomes" id="UP001596547"/>
    </source>
</evidence>
<organism evidence="2 3">
    <name type="scientific">Halomarina halobia</name>
    <dbReference type="NCBI Taxonomy" id="3033386"/>
    <lineage>
        <taxon>Archaea</taxon>
        <taxon>Methanobacteriati</taxon>
        <taxon>Methanobacteriota</taxon>
        <taxon>Stenosarchaea group</taxon>
        <taxon>Halobacteria</taxon>
        <taxon>Halobacteriales</taxon>
        <taxon>Natronomonadaceae</taxon>
        <taxon>Halomarina</taxon>
    </lineage>
</organism>
<sequence length="238" mass="25623">MYLFVRDGREYLLAPGETLESDLGILEVPEDVAPGDTVETHLGEAFEVRDLRGPDLFAHFERTGAPMMPRDIGLVMGHTGACGGDRVLDAGTGTGVLTAYLARAGADVVTYERNPEFAEVARSNVEIAGVPDRVEVRVGDVVDDLDDLGTFDLLTLDTEDAPRIVSRARDLLVSGGYVAAYVPFVEGTRAVVEAAREAGLDEIETYETLQREMDFDARGSRPSTAGVGHTGYLVFARA</sequence>
<dbReference type="AlphaFoldDB" id="A0ABD6ABG1"/>
<protein>
    <submittedName>
        <fullName evidence="2">Methyltransferase domain-containing protein</fullName>
    </submittedName>
</protein>
<name>A0ABD6ABG1_9EURY</name>